<dbReference type="InterPro" id="IPR050172">
    <property type="entry name" value="SsuD_RutA_monooxygenase"/>
</dbReference>
<sequence>MRPFRFGVIGISPASTMHAWVDRAQHVEALGYSTLHFTDHFDRSPVSPLPMIAALAAHTTALTLGTLVIDNDFRHPAVLAKEIATLDLITDGRLEIGLGAGWMTVDYDVSGIAYESAGVRISKLDETLQILDDVLRGGPTHFSGNHYAVAALLSTPPPTTVPRPRLLVGGGGDRVLRLAARHADVVSINWNVGAGHAGVAAVRSGGPDETAHKVSVVRSAAGDRFGDIELHLVAYLTAITNDADAALSGLIAARGLDLEPADIVDSPHCLVGSPAEIVDRLVERRETLGFSYVSVYDTVFEDFAPVVAALAGR</sequence>
<dbReference type="GO" id="GO:0046306">
    <property type="term" value="P:alkanesulfonate catabolic process"/>
    <property type="evidence" value="ECO:0007669"/>
    <property type="project" value="TreeGrafter"/>
</dbReference>
<proteinExistence type="predicted"/>
<accession>A0A6J7DSJ7</accession>
<keyword evidence="1" id="KW-0285">Flavoprotein</keyword>
<keyword evidence="2" id="KW-0288">FMN</keyword>
<dbReference type="EMBL" id="CAFBLP010000016">
    <property type="protein sequence ID" value="CAB4871895.1"/>
    <property type="molecule type" value="Genomic_DNA"/>
</dbReference>
<dbReference type="NCBIfam" id="TIGR03621">
    <property type="entry name" value="F420_MSMEG_2516"/>
    <property type="match status" value="1"/>
</dbReference>
<protein>
    <submittedName>
        <fullName evidence="6">Unannotated protein</fullName>
    </submittedName>
</protein>
<organism evidence="6">
    <name type="scientific">freshwater metagenome</name>
    <dbReference type="NCBI Taxonomy" id="449393"/>
    <lineage>
        <taxon>unclassified sequences</taxon>
        <taxon>metagenomes</taxon>
        <taxon>ecological metagenomes</taxon>
    </lineage>
</organism>
<dbReference type="InterPro" id="IPR019923">
    <property type="entry name" value="Lucif-like_OxRdtase_MSMEG_2516"/>
</dbReference>
<dbReference type="InterPro" id="IPR011251">
    <property type="entry name" value="Luciferase-like_dom"/>
</dbReference>
<feature type="domain" description="Luciferase-like" evidence="5">
    <location>
        <begin position="13"/>
        <end position="287"/>
    </location>
</feature>
<dbReference type="Gene3D" id="3.20.20.30">
    <property type="entry name" value="Luciferase-like domain"/>
    <property type="match status" value="1"/>
</dbReference>
<evidence type="ECO:0000256" key="4">
    <source>
        <dbReference type="ARBA" id="ARBA00023033"/>
    </source>
</evidence>
<keyword evidence="4" id="KW-0503">Monooxygenase</keyword>
<dbReference type="InterPro" id="IPR036661">
    <property type="entry name" value="Luciferase-like_sf"/>
</dbReference>
<dbReference type="PANTHER" id="PTHR42847">
    <property type="entry name" value="ALKANESULFONATE MONOOXYGENASE"/>
    <property type="match status" value="1"/>
</dbReference>
<dbReference type="SUPFAM" id="SSF51679">
    <property type="entry name" value="Bacterial luciferase-like"/>
    <property type="match status" value="1"/>
</dbReference>
<evidence type="ECO:0000256" key="1">
    <source>
        <dbReference type="ARBA" id="ARBA00022630"/>
    </source>
</evidence>
<gene>
    <name evidence="6" type="ORF">UFOPK3376_00881</name>
</gene>
<reference evidence="6" key="1">
    <citation type="submission" date="2020-05" db="EMBL/GenBank/DDBJ databases">
        <authorList>
            <person name="Chiriac C."/>
            <person name="Salcher M."/>
            <person name="Ghai R."/>
            <person name="Kavagutti S V."/>
        </authorList>
    </citation>
    <scope>NUCLEOTIDE SEQUENCE</scope>
</reference>
<evidence type="ECO:0000313" key="6">
    <source>
        <dbReference type="EMBL" id="CAB4871895.1"/>
    </source>
</evidence>
<dbReference type="PANTHER" id="PTHR42847:SF8">
    <property type="entry name" value="CONSERVED PROTEIN"/>
    <property type="match status" value="1"/>
</dbReference>
<evidence type="ECO:0000259" key="5">
    <source>
        <dbReference type="Pfam" id="PF00296"/>
    </source>
</evidence>
<name>A0A6J7DSJ7_9ZZZZ</name>
<dbReference type="AlphaFoldDB" id="A0A6J7DSJ7"/>
<evidence type="ECO:0000256" key="3">
    <source>
        <dbReference type="ARBA" id="ARBA00023002"/>
    </source>
</evidence>
<keyword evidence="3" id="KW-0560">Oxidoreductase</keyword>
<dbReference type="Pfam" id="PF00296">
    <property type="entry name" value="Bac_luciferase"/>
    <property type="match status" value="1"/>
</dbReference>
<dbReference type="GO" id="GO:0008726">
    <property type="term" value="F:alkanesulfonate monooxygenase activity"/>
    <property type="evidence" value="ECO:0007669"/>
    <property type="project" value="TreeGrafter"/>
</dbReference>
<evidence type="ECO:0000256" key="2">
    <source>
        <dbReference type="ARBA" id="ARBA00022643"/>
    </source>
</evidence>